<dbReference type="AlphaFoldDB" id="A0A4Z0BNA2"/>
<comment type="caution">
    <text evidence="1">The sequence shown here is derived from an EMBL/GenBank/DDBJ whole genome shotgun (WGS) entry which is preliminary data.</text>
</comment>
<keyword evidence="2" id="KW-1185">Reference proteome</keyword>
<reference evidence="1 2" key="1">
    <citation type="submission" date="2019-03" db="EMBL/GenBank/DDBJ databases">
        <title>Ramlibacter henchirensis DSM 14656, whole genome shotgun sequence.</title>
        <authorList>
            <person name="Zhang X."/>
            <person name="Feng G."/>
            <person name="Zhu H."/>
        </authorList>
    </citation>
    <scope>NUCLEOTIDE SEQUENCE [LARGE SCALE GENOMIC DNA]</scope>
    <source>
        <strain evidence="1 2">DSM 14656</strain>
    </source>
</reference>
<gene>
    <name evidence="1" type="ORF">EZ313_20290</name>
</gene>
<proteinExistence type="predicted"/>
<sequence>MEVADTYLMIKDELESARAEEAEALRRANRLRTTGASPEALRDALREVDLQHSRVIHLQMELRRQLH</sequence>
<dbReference type="Proteomes" id="UP000298180">
    <property type="component" value="Unassembled WGS sequence"/>
</dbReference>
<organism evidence="1 2">
    <name type="scientific">Ramlibacter henchirensis</name>
    <dbReference type="NCBI Taxonomy" id="204072"/>
    <lineage>
        <taxon>Bacteria</taxon>
        <taxon>Pseudomonadati</taxon>
        <taxon>Pseudomonadota</taxon>
        <taxon>Betaproteobacteria</taxon>
        <taxon>Burkholderiales</taxon>
        <taxon>Comamonadaceae</taxon>
        <taxon>Ramlibacter</taxon>
    </lineage>
</organism>
<evidence type="ECO:0000313" key="2">
    <source>
        <dbReference type="Proteomes" id="UP000298180"/>
    </source>
</evidence>
<evidence type="ECO:0000313" key="1">
    <source>
        <dbReference type="EMBL" id="TFZ00786.1"/>
    </source>
</evidence>
<name>A0A4Z0BNA2_9BURK</name>
<dbReference type="EMBL" id="SMLM01000003">
    <property type="protein sequence ID" value="TFZ00786.1"/>
    <property type="molecule type" value="Genomic_DNA"/>
</dbReference>
<accession>A0A4Z0BNA2</accession>
<dbReference type="RefSeq" id="WP_135265124.1">
    <property type="nucleotide sequence ID" value="NZ_SMLM01000003.1"/>
</dbReference>
<protein>
    <submittedName>
        <fullName evidence="1">Uncharacterized protein</fullName>
    </submittedName>
</protein>